<comment type="caution">
    <text evidence="1">The sequence shown here is derived from an EMBL/GenBank/DDBJ whole genome shotgun (WGS) entry which is preliminary data.</text>
</comment>
<dbReference type="AlphaFoldDB" id="A0A9P5RUD9"/>
<evidence type="ECO:0000313" key="2">
    <source>
        <dbReference type="Proteomes" id="UP000748756"/>
    </source>
</evidence>
<protein>
    <submittedName>
        <fullName evidence="1">Uncharacterized protein</fullName>
    </submittedName>
</protein>
<dbReference type="Proteomes" id="UP000748756">
    <property type="component" value="Unassembled WGS sequence"/>
</dbReference>
<gene>
    <name evidence="1" type="ORF">BG015_011941</name>
</gene>
<accession>A0A9P5RUD9</accession>
<name>A0A9P5RUD9_9FUNG</name>
<evidence type="ECO:0000313" key="1">
    <source>
        <dbReference type="EMBL" id="KAF9145300.1"/>
    </source>
</evidence>
<proteinExistence type="predicted"/>
<sequence length="98" mass="10308">MIEFLGQLIMALERYLIPNQHGDLGTTGTGGRSGPTAAATTKSKARSAASTVLSAELVQLNTGIVYEVLEECMGMGYAMMPSLAQLDLLIFGVPKTTS</sequence>
<keyword evidence="2" id="KW-1185">Reference proteome</keyword>
<reference evidence="1" key="1">
    <citation type="journal article" date="2020" name="Fungal Divers.">
        <title>Resolving the Mortierellaceae phylogeny through synthesis of multi-gene phylogenetics and phylogenomics.</title>
        <authorList>
            <person name="Vandepol N."/>
            <person name="Liber J."/>
            <person name="Desiro A."/>
            <person name="Na H."/>
            <person name="Kennedy M."/>
            <person name="Barry K."/>
            <person name="Grigoriev I.V."/>
            <person name="Miller A.N."/>
            <person name="O'Donnell K."/>
            <person name="Stajich J.E."/>
            <person name="Bonito G."/>
        </authorList>
    </citation>
    <scope>NUCLEOTIDE SEQUENCE</scope>
    <source>
        <strain evidence="1">NRRL 6426</strain>
    </source>
</reference>
<organism evidence="1 2">
    <name type="scientific">Linnemannia schmuckeri</name>
    <dbReference type="NCBI Taxonomy" id="64567"/>
    <lineage>
        <taxon>Eukaryota</taxon>
        <taxon>Fungi</taxon>
        <taxon>Fungi incertae sedis</taxon>
        <taxon>Mucoromycota</taxon>
        <taxon>Mortierellomycotina</taxon>
        <taxon>Mortierellomycetes</taxon>
        <taxon>Mortierellales</taxon>
        <taxon>Mortierellaceae</taxon>
        <taxon>Linnemannia</taxon>
    </lineage>
</organism>
<dbReference type="EMBL" id="JAAAUQ010000963">
    <property type="protein sequence ID" value="KAF9145300.1"/>
    <property type="molecule type" value="Genomic_DNA"/>
</dbReference>
<dbReference type="OrthoDB" id="2426445at2759"/>